<dbReference type="GO" id="GO:0003677">
    <property type="term" value="F:DNA binding"/>
    <property type="evidence" value="ECO:0007669"/>
    <property type="project" value="UniProtKB-KW"/>
</dbReference>
<keyword evidence="1" id="KW-0805">Transcription regulation</keyword>
<dbReference type="EMBL" id="CP014060">
    <property type="protein sequence ID" value="AMG34821.1"/>
    <property type="molecule type" value="Genomic_DNA"/>
</dbReference>
<proteinExistence type="predicted"/>
<dbReference type="PROSITE" id="PS00552">
    <property type="entry name" value="HTH_MERR_1"/>
    <property type="match status" value="1"/>
</dbReference>
<keyword evidence="2 5" id="KW-0238">DNA-binding</keyword>
<accession>A0A120LGP6</accession>
<organism evidence="5 6">
    <name type="scientific">Alcaligenes xylosoxydans xylosoxydans</name>
    <name type="common">Achromobacter xylosoxidans</name>
    <dbReference type="NCBI Taxonomy" id="85698"/>
    <lineage>
        <taxon>Bacteria</taxon>
        <taxon>Pseudomonadati</taxon>
        <taxon>Pseudomonadota</taxon>
        <taxon>Betaproteobacteria</taxon>
        <taxon>Burkholderiales</taxon>
        <taxon>Alcaligenaceae</taxon>
        <taxon>Achromobacter</taxon>
    </lineage>
</organism>
<dbReference type="SUPFAM" id="SSF46955">
    <property type="entry name" value="Putative DNA-binding domain"/>
    <property type="match status" value="1"/>
</dbReference>
<dbReference type="InterPro" id="IPR009061">
    <property type="entry name" value="DNA-bd_dom_put_sf"/>
</dbReference>
<dbReference type="Proteomes" id="UP000060602">
    <property type="component" value="Chromosome"/>
</dbReference>
<dbReference type="InterPro" id="IPR000551">
    <property type="entry name" value="MerR-type_HTH_dom"/>
</dbReference>
<evidence type="ECO:0000313" key="5">
    <source>
        <dbReference type="EMBL" id="AMG34821.1"/>
    </source>
</evidence>
<name>A0A120LGP6_ALCXX</name>
<feature type="domain" description="HTH merR-type" evidence="4">
    <location>
        <begin position="1"/>
        <end position="69"/>
    </location>
</feature>
<evidence type="ECO:0000259" key="4">
    <source>
        <dbReference type="PROSITE" id="PS50937"/>
    </source>
</evidence>
<dbReference type="Gene3D" id="1.10.1660.10">
    <property type="match status" value="1"/>
</dbReference>
<dbReference type="RefSeq" id="WP_061070914.1">
    <property type="nucleotide sequence ID" value="NZ_CP014060.2"/>
</dbReference>
<dbReference type="GO" id="GO:0003700">
    <property type="term" value="F:DNA-binding transcription factor activity"/>
    <property type="evidence" value="ECO:0007669"/>
    <property type="project" value="InterPro"/>
</dbReference>
<reference evidence="6" key="1">
    <citation type="submission" date="2015-12" db="EMBL/GenBank/DDBJ databases">
        <title>FDA dAtabase for Regulatory Grade micrObial Sequences (FDA-ARGOS): Supporting development and validation of Infectious Disease Dx tests.</title>
        <authorList>
            <person name="Case J."/>
            <person name="Tallon L."/>
            <person name="Sadzewicz L."/>
            <person name="Sengamalay N."/>
            <person name="Ott S."/>
            <person name="Godinez A."/>
            <person name="Nagaraj S."/>
            <person name="Nadendla S."/>
            <person name="Sichtig H."/>
        </authorList>
    </citation>
    <scope>NUCLEOTIDE SEQUENCE [LARGE SCALE GENOMIC DNA]</scope>
    <source>
        <strain evidence="6">FDAARGOS_147</strain>
    </source>
</reference>
<dbReference type="PANTHER" id="PTHR30204">
    <property type="entry name" value="REDOX-CYCLING DRUG-SENSING TRANSCRIPTIONAL ACTIVATOR SOXR"/>
    <property type="match status" value="1"/>
</dbReference>
<dbReference type="AlphaFoldDB" id="A0A120LGP6"/>
<dbReference type="SMART" id="SM00422">
    <property type="entry name" value="HTH_MERR"/>
    <property type="match status" value="1"/>
</dbReference>
<evidence type="ECO:0000313" key="6">
    <source>
        <dbReference type="Proteomes" id="UP000060602"/>
    </source>
</evidence>
<keyword evidence="3" id="KW-0804">Transcription</keyword>
<dbReference type="InterPro" id="IPR047057">
    <property type="entry name" value="MerR_fam"/>
</dbReference>
<dbReference type="PANTHER" id="PTHR30204:SF94">
    <property type="entry name" value="HEAVY METAL-DEPENDENT TRANSCRIPTIONAL REGULATOR HI_0293-RELATED"/>
    <property type="match status" value="1"/>
</dbReference>
<dbReference type="PROSITE" id="PS50937">
    <property type="entry name" value="HTH_MERR_2"/>
    <property type="match status" value="1"/>
</dbReference>
<gene>
    <name evidence="5" type="ORF">AL504_01335</name>
</gene>
<sequence length="136" mass="14937">MNIGELAKRTGLTPSRIRFYESAGLLKAAARRLDGHCRYAPEALLAVALITSAQQVGFSLDEIRPLLPSGQETWDHARLLAGLRHKVAEIESLEARLAHSKVQLMALMRDVGTRPDGTGREVSAQRVLARVMGRRA</sequence>
<dbReference type="Pfam" id="PF13411">
    <property type="entry name" value="MerR_1"/>
    <property type="match status" value="1"/>
</dbReference>
<protein>
    <submittedName>
        <fullName evidence="5">MerR family DNA-binding transcriptional regulator</fullName>
    </submittedName>
</protein>
<evidence type="ECO:0000256" key="2">
    <source>
        <dbReference type="ARBA" id="ARBA00023125"/>
    </source>
</evidence>
<dbReference type="PRINTS" id="PR00040">
    <property type="entry name" value="HTHMERR"/>
</dbReference>
<evidence type="ECO:0000256" key="1">
    <source>
        <dbReference type="ARBA" id="ARBA00023015"/>
    </source>
</evidence>
<evidence type="ECO:0000256" key="3">
    <source>
        <dbReference type="ARBA" id="ARBA00023163"/>
    </source>
</evidence>